<evidence type="ECO:0000256" key="1">
    <source>
        <dbReference type="SAM" id="MobiDB-lite"/>
    </source>
</evidence>
<proteinExistence type="predicted"/>
<protein>
    <submittedName>
        <fullName evidence="2">Uncharacterized protein</fullName>
    </submittedName>
</protein>
<reference evidence="2 3" key="1">
    <citation type="submission" date="2019-05" db="EMBL/GenBank/DDBJ databases">
        <title>Another draft genome of Portunus trituberculatus and its Hox gene families provides insights of decapod evolution.</title>
        <authorList>
            <person name="Jeong J.-H."/>
            <person name="Song I."/>
            <person name="Kim S."/>
            <person name="Choi T."/>
            <person name="Kim D."/>
            <person name="Ryu S."/>
            <person name="Kim W."/>
        </authorList>
    </citation>
    <scope>NUCLEOTIDE SEQUENCE [LARGE SCALE GENOMIC DNA]</scope>
    <source>
        <tissue evidence="2">Muscle</tissue>
    </source>
</reference>
<comment type="caution">
    <text evidence="2">The sequence shown here is derived from an EMBL/GenBank/DDBJ whole genome shotgun (WGS) entry which is preliminary data.</text>
</comment>
<evidence type="ECO:0000313" key="3">
    <source>
        <dbReference type="Proteomes" id="UP000324222"/>
    </source>
</evidence>
<dbReference type="EMBL" id="VSRR010045173">
    <property type="protein sequence ID" value="MPC77167.1"/>
    <property type="molecule type" value="Genomic_DNA"/>
</dbReference>
<evidence type="ECO:0000313" key="2">
    <source>
        <dbReference type="EMBL" id="MPC77167.1"/>
    </source>
</evidence>
<dbReference type="AlphaFoldDB" id="A0A5B7I6N7"/>
<feature type="compositionally biased region" description="Polar residues" evidence="1">
    <location>
        <begin position="65"/>
        <end position="74"/>
    </location>
</feature>
<sequence length="74" mass="8391">MTAVPQELKGCFTARACRVLLLGTRGHLGACRGSKWERESVPENEEKEKEVEKEVVEEEEEESHMSSCDNLIKN</sequence>
<feature type="compositionally biased region" description="Basic and acidic residues" evidence="1">
    <location>
        <begin position="36"/>
        <end position="54"/>
    </location>
</feature>
<gene>
    <name evidence="2" type="ORF">E2C01_071614</name>
</gene>
<feature type="region of interest" description="Disordered" evidence="1">
    <location>
        <begin position="36"/>
        <end position="74"/>
    </location>
</feature>
<keyword evidence="3" id="KW-1185">Reference proteome</keyword>
<dbReference type="Proteomes" id="UP000324222">
    <property type="component" value="Unassembled WGS sequence"/>
</dbReference>
<organism evidence="2 3">
    <name type="scientific">Portunus trituberculatus</name>
    <name type="common">Swimming crab</name>
    <name type="synonym">Neptunus trituberculatus</name>
    <dbReference type="NCBI Taxonomy" id="210409"/>
    <lineage>
        <taxon>Eukaryota</taxon>
        <taxon>Metazoa</taxon>
        <taxon>Ecdysozoa</taxon>
        <taxon>Arthropoda</taxon>
        <taxon>Crustacea</taxon>
        <taxon>Multicrustacea</taxon>
        <taxon>Malacostraca</taxon>
        <taxon>Eumalacostraca</taxon>
        <taxon>Eucarida</taxon>
        <taxon>Decapoda</taxon>
        <taxon>Pleocyemata</taxon>
        <taxon>Brachyura</taxon>
        <taxon>Eubrachyura</taxon>
        <taxon>Portunoidea</taxon>
        <taxon>Portunidae</taxon>
        <taxon>Portuninae</taxon>
        <taxon>Portunus</taxon>
    </lineage>
</organism>
<name>A0A5B7I6N7_PORTR</name>
<accession>A0A5B7I6N7</accession>